<dbReference type="AlphaFoldDB" id="A0A5E4YUA5"/>
<reference evidence="1 2" key="1">
    <citation type="submission" date="2019-08" db="EMBL/GenBank/DDBJ databases">
        <authorList>
            <person name="Peeters C."/>
        </authorList>
    </citation>
    <scope>NUCLEOTIDE SEQUENCE [LARGE SCALE GENOMIC DNA]</scope>
    <source>
        <strain evidence="1 2">LMG 31112</strain>
    </source>
</reference>
<evidence type="ECO:0000313" key="2">
    <source>
        <dbReference type="Proteomes" id="UP000343317"/>
    </source>
</evidence>
<evidence type="ECO:0000313" key="1">
    <source>
        <dbReference type="EMBL" id="VVE52018.1"/>
    </source>
</evidence>
<sequence>MFMLNNGGALMLAAPDVCNTPVGPVVVPLPYSNTGTTEMADPGGLVQKVLVVGMPALNLGSKITMTEGDQAGCIGGVVSGKTMGEACFLVGSARVRVGGKPAVRLTAQTGQNGAPPNVEGAVVAPSQTTVSILS</sequence>
<name>A0A5E4YUA5_9BURK</name>
<dbReference type="Proteomes" id="UP000343317">
    <property type="component" value="Unassembled WGS sequence"/>
</dbReference>
<dbReference type="EMBL" id="CABPSM010000020">
    <property type="protein sequence ID" value="VVE52018.1"/>
    <property type="molecule type" value="Genomic_DNA"/>
</dbReference>
<dbReference type="RefSeq" id="WP_150623639.1">
    <property type="nucleotide sequence ID" value="NZ_CABPSM010000020.1"/>
</dbReference>
<accession>A0A5E4YUA5</accession>
<protein>
    <submittedName>
        <fullName evidence="1">Type VI secretion protein</fullName>
    </submittedName>
</protein>
<dbReference type="Pfam" id="PF13665">
    <property type="entry name" value="Tox-PAAR-like"/>
    <property type="match status" value="1"/>
</dbReference>
<keyword evidence="2" id="KW-1185">Reference proteome</keyword>
<organism evidence="1 2">
    <name type="scientific">Pandoraea horticolens</name>
    <dbReference type="NCBI Taxonomy" id="2508298"/>
    <lineage>
        <taxon>Bacteria</taxon>
        <taxon>Pseudomonadati</taxon>
        <taxon>Pseudomonadota</taxon>
        <taxon>Betaproteobacteria</taxon>
        <taxon>Burkholderiales</taxon>
        <taxon>Burkholderiaceae</taxon>
        <taxon>Pandoraea</taxon>
    </lineage>
</organism>
<dbReference type="CDD" id="cd14740">
    <property type="entry name" value="PAAR_4"/>
    <property type="match status" value="1"/>
</dbReference>
<proteinExistence type="predicted"/>
<gene>
    <name evidence="1" type="ORF">PHO31112_04756</name>
</gene>